<dbReference type="InterPro" id="IPR019496">
    <property type="entry name" value="NUFIP1_cons_dom"/>
</dbReference>
<protein>
    <recommendedName>
        <fullName evidence="2">FMR1-interacting protein 1 conserved domain-containing protein</fullName>
    </recommendedName>
</protein>
<dbReference type="InterPro" id="IPR039136">
    <property type="entry name" value="NUFIP1-like"/>
</dbReference>
<gene>
    <name evidence="3" type="ORF">WJX75_003889</name>
</gene>
<feature type="compositionally biased region" description="Pro residues" evidence="1">
    <location>
        <begin position="70"/>
        <end position="90"/>
    </location>
</feature>
<feature type="compositionally biased region" description="Gly residues" evidence="1">
    <location>
        <begin position="288"/>
        <end position="305"/>
    </location>
</feature>
<dbReference type="EMBL" id="JALJOT010000002">
    <property type="protein sequence ID" value="KAK9917395.1"/>
    <property type="molecule type" value="Genomic_DNA"/>
</dbReference>
<dbReference type="PANTHER" id="PTHR13309:SF0">
    <property type="entry name" value="FMR1-INTERACTING PROTEIN NUFIP1"/>
    <property type="match status" value="1"/>
</dbReference>
<feature type="compositionally biased region" description="Basic and acidic residues" evidence="1">
    <location>
        <begin position="306"/>
        <end position="315"/>
    </location>
</feature>
<name>A0ABR2Z156_9CHLO</name>
<dbReference type="PANTHER" id="PTHR13309">
    <property type="entry name" value="NUCLEAR FRAGILE X MENTAL RETARDATION PROTEIN INTERACTING PROTEIN 1"/>
    <property type="match status" value="1"/>
</dbReference>
<sequence length="540" mass="58073">MYRGGHPSFGARPPYQPGLQQGWNGRPPEYPVQPFPLYGPPGIPYNGPPALPMQQAFDFQHPPWASHPGQPGPPWPNLPGPGGPRPPPLGRVPFGRHGCRQGGRTHGGRSFQGQGPQNGGPPSGLGRGSGGRGNPHQGRFGGREGMLGRAVQQQHLQQPKPPKQKKQKEVQDTPAKPWRPLNEQEVLDGVRWREERRRAYPSESNVAAKRAEAADRRARGELDPVREASRLRLREVIARQRDLGLLREAGTADLLAEAGLDFGNAAGDGGGGGFRGSRGRRGRFGRQPGPGLGRSGRGRGRNGFGDGDRKRRAGEFDPQPGAIGLPPQKQAKMEGMRAAPATEGLEGLMAYGSGSETEDGAERQQGSEMNGDGAAEHPSPHARGNSHWEQSRGRGRGRQGQRGRHTQQAGRLQSPTQQRRQTLLQKLLAPDIRKEHSRLLQCLRFLVTNNFLLNYGRAPLIFPPEPAALNDALPELPAGLLHTDSDDDADAAVKGADGLEALGGDASLTHAATRRWRSLAAAIPQDKGAQPCHGSGQEAL</sequence>
<feature type="compositionally biased region" description="Low complexity" evidence="1">
    <location>
        <begin position="406"/>
        <end position="420"/>
    </location>
</feature>
<evidence type="ECO:0000256" key="1">
    <source>
        <dbReference type="SAM" id="MobiDB-lite"/>
    </source>
</evidence>
<evidence type="ECO:0000259" key="2">
    <source>
        <dbReference type="Pfam" id="PF10453"/>
    </source>
</evidence>
<feature type="region of interest" description="Disordered" evidence="1">
    <location>
        <begin position="264"/>
        <end position="337"/>
    </location>
</feature>
<evidence type="ECO:0000313" key="4">
    <source>
        <dbReference type="Proteomes" id="UP001491310"/>
    </source>
</evidence>
<feature type="region of interest" description="Disordered" evidence="1">
    <location>
        <begin position="350"/>
        <end position="420"/>
    </location>
</feature>
<organism evidence="3 4">
    <name type="scientific">Coccomyxa subellipsoidea</name>
    <dbReference type="NCBI Taxonomy" id="248742"/>
    <lineage>
        <taxon>Eukaryota</taxon>
        <taxon>Viridiplantae</taxon>
        <taxon>Chlorophyta</taxon>
        <taxon>core chlorophytes</taxon>
        <taxon>Trebouxiophyceae</taxon>
        <taxon>Trebouxiophyceae incertae sedis</taxon>
        <taxon>Coccomyxaceae</taxon>
        <taxon>Coccomyxa</taxon>
    </lineage>
</organism>
<feature type="compositionally biased region" description="Gly residues" evidence="1">
    <location>
        <begin position="116"/>
        <end position="145"/>
    </location>
</feature>
<feature type="region of interest" description="Disordered" evidence="1">
    <location>
        <begin position="1"/>
        <end position="218"/>
    </location>
</feature>
<feature type="compositionally biased region" description="Basic and acidic residues" evidence="1">
    <location>
        <begin position="188"/>
        <end position="200"/>
    </location>
</feature>
<feature type="domain" description="FMR1-interacting protein 1 conserved" evidence="2">
    <location>
        <begin position="191"/>
        <end position="221"/>
    </location>
</feature>
<proteinExistence type="predicted"/>
<feature type="compositionally biased region" description="Basic and acidic residues" evidence="1">
    <location>
        <begin position="209"/>
        <end position="218"/>
    </location>
</feature>
<keyword evidence="4" id="KW-1185">Reference proteome</keyword>
<accession>A0ABR2Z156</accession>
<dbReference type="Proteomes" id="UP001491310">
    <property type="component" value="Unassembled WGS sequence"/>
</dbReference>
<dbReference type="Pfam" id="PF10453">
    <property type="entry name" value="NUFIP1"/>
    <property type="match status" value="1"/>
</dbReference>
<comment type="caution">
    <text evidence="3">The sequence shown here is derived from an EMBL/GenBank/DDBJ whole genome shotgun (WGS) entry which is preliminary data.</text>
</comment>
<evidence type="ECO:0000313" key="3">
    <source>
        <dbReference type="EMBL" id="KAK9917395.1"/>
    </source>
</evidence>
<feature type="compositionally biased region" description="Gly residues" evidence="1">
    <location>
        <begin position="266"/>
        <end position="276"/>
    </location>
</feature>
<feature type="compositionally biased region" description="Pro residues" evidence="1">
    <location>
        <begin position="28"/>
        <end position="51"/>
    </location>
</feature>
<reference evidence="3 4" key="1">
    <citation type="journal article" date="2024" name="Nat. Commun.">
        <title>Phylogenomics reveals the evolutionary origins of lichenization in chlorophyte algae.</title>
        <authorList>
            <person name="Puginier C."/>
            <person name="Libourel C."/>
            <person name="Otte J."/>
            <person name="Skaloud P."/>
            <person name="Haon M."/>
            <person name="Grisel S."/>
            <person name="Petersen M."/>
            <person name="Berrin J.G."/>
            <person name="Delaux P.M."/>
            <person name="Dal Grande F."/>
            <person name="Keller J."/>
        </authorList>
    </citation>
    <scope>NUCLEOTIDE SEQUENCE [LARGE SCALE GENOMIC DNA]</scope>
    <source>
        <strain evidence="3 4">SAG 216-7</strain>
    </source>
</reference>
<feature type="compositionally biased region" description="Basic residues" evidence="1">
    <location>
        <begin position="393"/>
        <end position="405"/>
    </location>
</feature>